<proteinExistence type="inferred from homology"/>
<accession>A0ABW8GHB5</accession>
<dbReference type="Gene3D" id="3.40.50.1000">
    <property type="entry name" value="HAD superfamily/HAD-like"/>
    <property type="match status" value="2"/>
</dbReference>
<organism evidence="6 7">
    <name type="scientific">Methylobacillus methanolivorans</name>
    <dbReference type="NCBI Taxonomy" id="1848927"/>
    <lineage>
        <taxon>Bacteria</taxon>
        <taxon>Pseudomonadati</taxon>
        <taxon>Pseudomonadota</taxon>
        <taxon>Betaproteobacteria</taxon>
        <taxon>Nitrosomonadales</taxon>
        <taxon>Methylophilaceae</taxon>
        <taxon>Methylobacillus</taxon>
    </lineage>
</organism>
<dbReference type="PANTHER" id="PTHR19288:SF46">
    <property type="entry name" value="HALOACID DEHALOGENASE-LIKE HYDROLASE DOMAIN-CONTAINING PROTEIN 2"/>
    <property type="match status" value="1"/>
</dbReference>
<evidence type="ECO:0000313" key="7">
    <source>
        <dbReference type="Proteomes" id="UP001617669"/>
    </source>
</evidence>
<dbReference type="Pfam" id="PF13242">
    <property type="entry name" value="Hydrolase_like"/>
    <property type="match status" value="1"/>
</dbReference>
<evidence type="ECO:0000256" key="1">
    <source>
        <dbReference type="ARBA" id="ARBA00001946"/>
    </source>
</evidence>
<dbReference type="InterPro" id="IPR023214">
    <property type="entry name" value="HAD_sf"/>
</dbReference>
<protein>
    <recommendedName>
        <fullName evidence="5">Haloacid dehalogenase-like hydrolase domain-containing protein 2</fullName>
    </recommendedName>
</protein>
<keyword evidence="7" id="KW-1185">Reference proteome</keyword>
<dbReference type="NCBIfam" id="TIGR01458">
    <property type="entry name" value="HAD-SF-IIA-hyp3"/>
    <property type="match status" value="1"/>
</dbReference>
<name>A0ABW8GHB5_9PROT</name>
<keyword evidence="4" id="KW-0460">Magnesium</keyword>
<dbReference type="Pfam" id="PF13344">
    <property type="entry name" value="Hydrolase_6"/>
    <property type="match status" value="1"/>
</dbReference>
<comment type="similarity">
    <text evidence="2">Belongs to the HAD-like hydrolase superfamily.</text>
</comment>
<keyword evidence="6" id="KW-0378">Hydrolase</keyword>
<comment type="cofactor">
    <cofactor evidence="1">
        <name>Mg(2+)</name>
        <dbReference type="ChEBI" id="CHEBI:18420"/>
    </cofactor>
</comment>
<evidence type="ECO:0000313" key="6">
    <source>
        <dbReference type="EMBL" id="MFJ5444763.1"/>
    </source>
</evidence>
<dbReference type="EMBL" id="JBIWXY010000001">
    <property type="protein sequence ID" value="MFJ5444763.1"/>
    <property type="molecule type" value="Genomic_DNA"/>
</dbReference>
<evidence type="ECO:0000256" key="2">
    <source>
        <dbReference type="ARBA" id="ARBA00007958"/>
    </source>
</evidence>
<comment type="caution">
    <text evidence="6">The sequence shown here is derived from an EMBL/GenBank/DDBJ whole genome shotgun (WGS) entry which is preliminary data.</text>
</comment>
<dbReference type="SUPFAM" id="SSF56784">
    <property type="entry name" value="HAD-like"/>
    <property type="match status" value="1"/>
</dbReference>
<reference evidence="6 7" key="1">
    <citation type="submission" date="2024-11" db="EMBL/GenBank/DDBJ databases">
        <authorList>
            <person name="Kaparullina E.N."/>
            <person name="Delegan Y.A."/>
            <person name="Doronina N.V."/>
        </authorList>
    </citation>
    <scope>NUCLEOTIDE SEQUENCE [LARGE SCALE GENOMIC DNA]</scope>
    <source>
        <strain evidence="6 7">7sh_L</strain>
    </source>
</reference>
<sequence>MDTSSVNAVLFDLDGVLHTGNSPIPGAIETVDLLRVRGISCRFVTNTSTLSRYSLHQKILSMGFYVAQEEIISAPEAALKYLEQLGHPLCRFLLADDVKKDFSHFRQSNTQAEYIVVGDIGNAWTYEIMNEVFNCLKNGAKLIAIHKNRFWQTETGLQMDIGGFINGLEYASGVEAMIIGKPASAFFQIALADLKLPASEVLVIGDDIDSDIGGAQKAGIRGVLVRTGKFREEYFASSSVQPDIVLDSVADLPNLLGL</sequence>
<dbReference type="InterPro" id="IPR006357">
    <property type="entry name" value="HAD-SF_hydro_IIA"/>
</dbReference>
<dbReference type="RefSeq" id="WP_400878027.1">
    <property type="nucleotide sequence ID" value="NZ_JBIWXY010000001.1"/>
</dbReference>
<dbReference type="GO" id="GO:0016787">
    <property type="term" value="F:hydrolase activity"/>
    <property type="evidence" value="ECO:0007669"/>
    <property type="project" value="UniProtKB-KW"/>
</dbReference>
<gene>
    <name evidence="6" type="ORF">ACIKP9_00825</name>
</gene>
<evidence type="ECO:0000256" key="5">
    <source>
        <dbReference type="ARBA" id="ARBA00039666"/>
    </source>
</evidence>
<evidence type="ECO:0000256" key="4">
    <source>
        <dbReference type="ARBA" id="ARBA00022842"/>
    </source>
</evidence>
<evidence type="ECO:0000256" key="3">
    <source>
        <dbReference type="ARBA" id="ARBA00022723"/>
    </source>
</evidence>
<dbReference type="InterPro" id="IPR006355">
    <property type="entry name" value="LHPP/HDHD2"/>
</dbReference>
<dbReference type="PANTHER" id="PTHR19288">
    <property type="entry name" value="4-NITROPHENYLPHOSPHATASE-RELATED"/>
    <property type="match status" value="1"/>
</dbReference>
<dbReference type="InterPro" id="IPR036412">
    <property type="entry name" value="HAD-like_sf"/>
</dbReference>
<keyword evidence="3" id="KW-0479">Metal-binding</keyword>
<dbReference type="NCBIfam" id="TIGR01460">
    <property type="entry name" value="HAD-SF-IIA"/>
    <property type="match status" value="1"/>
</dbReference>
<dbReference type="Proteomes" id="UP001617669">
    <property type="component" value="Unassembled WGS sequence"/>
</dbReference>